<dbReference type="PANTHER" id="PTHR46246:SF1">
    <property type="entry name" value="GUANOSINE-3',5'-BIS(DIPHOSPHATE) 3'-PYROPHOSPHOHYDROLASE MESH1"/>
    <property type="match status" value="1"/>
</dbReference>
<dbReference type="Gene3D" id="1.10.3210.10">
    <property type="entry name" value="Hypothetical protein af1432"/>
    <property type="match status" value="1"/>
</dbReference>
<dbReference type="EMBL" id="BARS01059047">
    <property type="protein sequence ID" value="GAG42563.1"/>
    <property type="molecule type" value="Genomic_DNA"/>
</dbReference>
<dbReference type="InterPro" id="IPR052194">
    <property type="entry name" value="MESH1"/>
</dbReference>
<reference evidence="1" key="1">
    <citation type="journal article" date="2014" name="Front. Microbiol.">
        <title>High frequency of phylogenetically diverse reductive dehalogenase-homologous genes in deep subseafloor sedimentary metagenomes.</title>
        <authorList>
            <person name="Kawai M."/>
            <person name="Futagami T."/>
            <person name="Toyoda A."/>
            <person name="Takaki Y."/>
            <person name="Nishi S."/>
            <person name="Hori S."/>
            <person name="Arai W."/>
            <person name="Tsubouchi T."/>
            <person name="Morono Y."/>
            <person name="Uchiyama I."/>
            <person name="Ito T."/>
            <person name="Fujiyama A."/>
            <person name="Inagaki F."/>
            <person name="Takami H."/>
        </authorList>
    </citation>
    <scope>NUCLEOTIDE SEQUENCE</scope>
    <source>
        <strain evidence="1">Expedition CK06-06</strain>
    </source>
</reference>
<organism evidence="1">
    <name type="scientific">marine sediment metagenome</name>
    <dbReference type="NCBI Taxonomy" id="412755"/>
    <lineage>
        <taxon>unclassified sequences</taxon>
        <taxon>metagenomes</taxon>
        <taxon>ecological metagenomes</taxon>
    </lineage>
</organism>
<sequence>VMEYKKMNIVFKAEKFATRKHAEINHVRKYTGEPYINHPKEVVEIIKTVDHTDEMLAAAWLHDTVEDT</sequence>
<feature type="non-terminal residue" evidence="1">
    <location>
        <position position="68"/>
    </location>
</feature>
<dbReference type="SUPFAM" id="SSF109604">
    <property type="entry name" value="HD-domain/PDEase-like"/>
    <property type="match status" value="1"/>
</dbReference>
<evidence type="ECO:0000313" key="1">
    <source>
        <dbReference type="EMBL" id="GAG42563.1"/>
    </source>
</evidence>
<dbReference type="GO" id="GO:0008893">
    <property type="term" value="F:guanosine-3',5'-bis(diphosphate) 3'-diphosphatase activity"/>
    <property type="evidence" value="ECO:0007669"/>
    <property type="project" value="TreeGrafter"/>
</dbReference>
<feature type="non-terminal residue" evidence="1">
    <location>
        <position position="1"/>
    </location>
</feature>
<name>X0Y1D6_9ZZZZ</name>
<dbReference type="Pfam" id="PF13328">
    <property type="entry name" value="HD_4"/>
    <property type="match status" value="1"/>
</dbReference>
<comment type="caution">
    <text evidence="1">The sequence shown here is derived from an EMBL/GenBank/DDBJ whole genome shotgun (WGS) entry which is preliminary data.</text>
</comment>
<gene>
    <name evidence="1" type="ORF">S01H1_85763</name>
</gene>
<protein>
    <recommendedName>
        <fullName evidence="2">HD domain-containing protein</fullName>
    </recommendedName>
</protein>
<accession>X0Y1D6</accession>
<evidence type="ECO:0008006" key="2">
    <source>
        <dbReference type="Google" id="ProtNLM"/>
    </source>
</evidence>
<dbReference type="PANTHER" id="PTHR46246">
    <property type="entry name" value="GUANOSINE-3',5'-BIS(DIPHOSPHATE) 3'-PYROPHOSPHOHYDROLASE MESH1"/>
    <property type="match status" value="1"/>
</dbReference>
<dbReference type="AlphaFoldDB" id="X0Y1D6"/>
<proteinExistence type="predicted"/>